<dbReference type="Proteomes" id="UP000887574">
    <property type="component" value="Unplaced"/>
</dbReference>
<evidence type="ECO:0000313" key="2">
    <source>
        <dbReference type="WBParaSite" id="jg19175"/>
    </source>
</evidence>
<reference evidence="2" key="1">
    <citation type="submission" date="2022-11" db="UniProtKB">
        <authorList>
            <consortium name="WormBaseParasite"/>
        </authorList>
    </citation>
    <scope>IDENTIFICATION</scope>
</reference>
<proteinExistence type="predicted"/>
<dbReference type="AlphaFoldDB" id="A0A915DG44"/>
<evidence type="ECO:0000313" key="1">
    <source>
        <dbReference type="Proteomes" id="UP000887574"/>
    </source>
</evidence>
<keyword evidence="1" id="KW-1185">Reference proteome</keyword>
<organism evidence="1 2">
    <name type="scientific">Ditylenchus dipsaci</name>
    <dbReference type="NCBI Taxonomy" id="166011"/>
    <lineage>
        <taxon>Eukaryota</taxon>
        <taxon>Metazoa</taxon>
        <taxon>Ecdysozoa</taxon>
        <taxon>Nematoda</taxon>
        <taxon>Chromadorea</taxon>
        <taxon>Rhabditida</taxon>
        <taxon>Tylenchina</taxon>
        <taxon>Tylenchomorpha</taxon>
        <taxon>Sphaerularioidea</taxon>
        <taxon>Anguinidae</taxon>
        <taxon>Anguininae</taxon>
        <taxon>Ditylenchus</taxon>
    </lineage>
</organism>
<accession>A0A915DG44</accession>
<sequence length="183" mass="20508">MLKSFQEQKLPDPLPFNILVCAGGVNDRMREKYIEDPLNSSIFKIANYVVDEPAKRYVVKGKPAIVLAVGDALANNHFFNGAGFSTARKAVERAVATVSNAQSYAEILEKKLNKELKLCKYCGRNVVRIFKTSSCERPKVLAVKRMCDLVNNLISQNTNDQTKFEFSTLLSYTMPNNSSCFIL</sequence>
<dbReference type="WBParaSite" id="jg19175">
    <property type="protein sequence ID" value="jg19175"/>
    <property type="gene ID" value="jg19175"/>
</dbReference>
<protein>
    <submittedName>
        <fullName evidence="2">Uncharacterized protein</fullName>
    </submittedName>
</protein>
<name>A0A915DG44_9BILA</name>